<dbReference type="GO" id="GO:0005737">
    <property type="term" value="C:cytoplasm"/>
    <property type="evidence" value="ECO:0007669"/>
    <property type="project" value="TreeGrafter"/>
</dbReference>
<sequence>MFRRWMMVAGGAAALAAAAAGCVTSSPRFRGPTSDHFDGRRFRNVPSTPQPKTGTILGWLVSRRPPLRPRLSEAAPVPRPPSRVDEDTLRVTFINHSTVLVQAGGLHFLTDPIWSERCGPGSLVGPRRLRPPGIPIGDLPRIDAILLSHNHYDHLDLSTLRRLARIHRPRIFTGLGNSGILERGGLGDATELDWWQTTSLPGGVEVICLPARHFSGRGVFDVDTSLWCGFGVRTRQGTIYFAGDTGIGLRFDRIRESLGPIRLALLPIGAYQPRWLTEHVHLSPDEAAAAHRELAAGTSVGIHFGTFRLTDESIDEPPAALERAMRREAGAERFWVLGFGEGRDVPPI</sequence>
<keyword evidence="1" id="KW-0732">Signal</keyword>
<gene>
    <name evidence="3" type="ORF">AKJ08_0093</name>
</gene>
<dbReference type="Gene3D" id="3.60.15.10">
    <property type="entry name" value="Ribonuclease Z/Hydroxyacylglutathione hydrolase-like"/>
    <property type="match status" value="1"/>
</dbReference>
<dbReference type="PANTHER" id="PTHR15032:SF4">
    <property type="entry name" value="N-ACYL-PHOSPHATIDYLETHANOLAMINE-HYDROLYZING PHOSPHOLIPASE D"/>
    <property type="match status" value="1"/>
</dbReference>
<dbReference type="PROSITE" id="PS51257">
    <property type="entry name" value="PROKAR_LIPOPROTEIN"/>
    <property type="match status" value="1"/>
</dbReference>
<dbReference type="EMBL" id="CP012332">
    <property type="protein sequence ID" value="AKU89706.1"/>
    <property type="molecule type" value="Genomic_DNA"/>
</dbReference>
<dbReference type="Pfam" id="PF12706">
    <property type="entry name" value="Lactamase_B_2"/>
    <property type="match status" value="1"/>
</dbReference>
<dbReference type="RefSeq" id="WP_050724264.1">
    <property type="nucleotide sequence ID" value="NZ_CP012332.1"/>
</dbReference>
<protein>
    <submittedName>
        <fullName evidence="3">Outer membrane protein romA</fullName>
    </submittedName>
</protein>
<feature type="chain" id="PRO_5005465492" evidence="1">
    <location>
        <begin position="20"/>
        <end position="348"/>
    </location>
</feature>
<dbReference type="AlphaFoldDB" id="A0A0K1P8H3"/>
<dbReference type="InterPro" id="IPR036866">
    <property type="entry name" value="RibonucZ/Hydroxyglut_hydro"/>
</dbReference>
<dbReference type="PANTHER" id="PTHR15032">
    <property type="entry name" value="N-ACYL-PHOSPHATIDYLETHANOLAMINE-HYDROLYZING PHOSPHOLIPASE D"/>
    <property type="match status" value="1"/>
</dbReference>
<dbReference type="SUPFAM" id="SSF56281">
    <property type="entry name" value="Metallo-hydrolase/oxidoreductase"/>
    <property type="match status" value="1"/>
</dbReference>
<accession>A0A0K1P8H3</accession>
<proteinExistence type="predicted"/>
<dbReference type="PATRIC" id="fig|1391653.3.peg.100"/>
<organism evidence="3 4">
    <name type="scientific">Vulgatibacter incomptus</name>
    <dbReference type="NCBI Taxonomy" id="1391653"/>
    <lineage>
        <taxon>Bacteria</taxon>
        <taxon>Pseudomonadati</taxon>
        <taxon>Myxococcota</taxon>
        <taxon>Myxococcia</taxon>
        <taxon>Myxococcales</taxon>
        <taxon>Cystobacterineae</taxon>
        <taxon>Vulgatibacteraceae</taxon>
        <taxon>Vulgatibacter</taxon>
    </lineage>
</organism>
<evidence type="ECO:0000256" key="1">
    <source>
        <dbReference type="SAM" id="SignalP"/>
    </source>
</evidence>
<evidence type="ECO:0000313" key="4">
    <source>
        <dbReference type="Proteomes" id="UP000055590"/>
    </source>
</evidence>
<feature type="signal peptide" evidence="1">
    <location>
        <begin position="1"/>
        <end position="19"/>
    </location>
</feature>
<evidence type="ECO:0000313" key="3">
    <source>
        <dbReference type="EMBL" id="AKU89706.1"/>
    </source>
</evidence>
<evidence type="ECO:0000259" key="2">
    <source>
        <dbReference type="Pfam" id="PF12706"/>
    </source>
</evidence>
<dbReference type="KEGG" id="vin:AKJ08_0093"/>
<dbReference type="OrthoDB" id="9805728at2"/>
<feature type="domain" description="Metallo-beta-lactamase" evidence="2">
    <location>
        <begin position="108"/>
        <end position="304"/>
    </location>
</feature>
<dbReference type="Proteomes" id="UP000055590">
    <property type="component" value="Chromosome"/>
</dbReference>
<dbReference type="InterPro" id="IPR001279">
    <property type="entry name" value="Metallo-B-lactamas"/>
</dbReference>
<name>A0A0K1P8H3_9BACT</name>
<keyword evidence="4" id="KW-1185">Reference proteome</keyword>
<reference evidence="3 4" key="1">
    <citation type="submission" date="2015-08" db="EMBL/GenBank/DDBJ databases">
        <authorList>
            <person name="Babu N.S."/>
            <person name="Beckwith C.J."/>
            <person name="Beseler K.G."/>
            <person name="Brison A."/>
            <person name="Carone J.V."/>
            <person name="Caskin T.P."/>
            <person name="Diamond M."/>
            <person name="Durham M.E."/>
            <person name="Foxe J.M."/>
            <person name="Go M."/>
            <person name="Henderson B.A."/>
            <person name="Jones I.B."/>
            <person name="McGettigan J.A."/>
            <person name="Micheletti S.J."/>
            <person name="Nasrallah M.E."/>
            <person name="Ortiz D."/>
            <person name="Piller C.R."/>
            <person name="Privatt S.R."/>
            <person name="Schneider S.L."/>
            <person name="Sharp S."/>
            <person name="Smith T.C."/>
            <person name="Stanton J.D."/>
            <person name="Ullery H.E."/>
            <person name="Wilson R.J."/>
            <person name="Serrano M.G."/>
            <person name="Buck G."/>
            <person name="Lee V."/>
            <person name="Wang Y."/>
            <person name="Carvalho R."/>
            <person name="Voegtly L."/>
            <person name="Shi R."/>
            <person name="Duckworth R."/>
            <person name="Johnson A."/>
            <person name="Loviza R."/>
            <person name="Walstead R."/>
            <person name="Shah Z."/>
            <person name="Kiflezghi M."/>
            <person name="Wade K."/>
            <person name="Ball S.L."/>
            <person name="Bradley K.W."/>
            <person name="Asai D.J."/>
            <person name="Bowman C.A."/>
            <person name="Russell D.A."/>
            <person name="Pope W.H."/>
            <person name="Jacobs-Sera D."/>
            <person name="Hendrix R.W."/>
            <person name="Hatfull G.F."/>
        </authorList>
    </citation>
    <scope>NUCLEOTIDE SEQUENCE [LARGE SCALE GENOMIC DNA]</scope>
    <source>
        <strain evidence="3 4">DSM 27710</strain>
    </source>
</reference>